<dbReference type="Proteomes" id="UP000798662">
    <property type="component" value="Chromosome 1"/>
</dbReference>
<evidence type="ECO:0000313" key="2">
    <source>
        <dbReference type="Proteomes" id="UP000798662"/>
    </source>
</evidence>
<keyword evidence="2" id="KW-1185">Reference proteome</keyword>
<proteinExistence type="predicted"/>
<organism evidence="1 2">
    <name type="scientific">Pyropia yezoensis</name>
    <name type="common">Susabi-nori</name>
    <name type="synonym">Porphyra yezoensis</name>
    <dbReference type="NCBI Taxonomy" id="2788"/>
    <lineage>
        <taxon>Eukaryota</taxon>
        <taxon>Rhodophyta</taxon>
        <taxon>Bangiophyceae</taxon>
        <taxon>Bangiales</taxon>
        <taxon>Bangiaceae</taxon>
        <taxon>Pyropia</taxon>
    </lineage>
</organism>
<evidence type="ECO:0000313" key="1">
    <source>
        <dbReference type="EMBL" id="KAK1861841.1"/>
    </source>
</evidence>
<accession>A0ACC3BUX2</accession>
<gene>
    <name evidence="1" type="ORF">I4F81_004421</name>
</gene>
<comment type="caution">
    <text evidence="1">The sequence shown here is derived from an EMBL/GenBank/DDBJ whole genome shotgun (WGS) entry which is preliminary data.</text>
</comment>
<name>A0ACC3BUX2_PYRYE</name>
<reference evidence="1" key="1">
    <citation type="submission" date="2019-11" db="EMBL/GenBank/DDBJ databases">
        <title>Nori genome reveals adaptations in red seaweeds to the harsh intertidal environment.</title>
        <authorList>
            <person name="Wang D."/>
            <person name="Mao Y."/>
        </authorList>
    </citation>
    <scope>NUCLEOTIDE SEQUENCE</scope>
    <source>
        <tissue evidence="1">Gametophyte</tissue>
    </source>
</reference>
<sequence>MADAVVPDATKAKLEAIMQTMIALQKEASKAMSAVMGLKNQFLENQLVAKELDDVPDGTFVYKLVGPVLLAEELEEARTNVRTRLNKISEQLQAGNNRVHAIETEMEQKRSSLIAFQTELQKQEMSQMQSM</sequence>
<dbReference type="EMBL" id="CM020618">
    <property type="protein sequence ID" value="KAK1861841.1"/>
    <property type="molecule type" value="Genomic_DNA"/>
</dbReference>
<protein>
    <submittedName>
        <fullName evidence="1">Uncharacterized protein</fullName>
    </submittedName>
</protein>